<organism evidence="2 3">
    <name type="scientific">Alkalibacterium subtropicum</name>
    <dbReference type="NCBI Taxonomy" id="753702"/>
    <lineage>
        <taxon>Bacteria</taxon>
        <taxon>Bacillati</taxon>
        <taxon>Bacillota</taxon>
        <taxon>Bacilli</taxon>
        <taxon>Lactobacillales</taxon>
        <taxon>Carnobacteriaceae</taxon>
        <taxon>Alkalibacterium</taxon>
    </lineage>
</organism>
<keyword evidence="1" id="KW-0472">Membrane</keyword>
<feature type="transmembrane region" description="Helical" evidence="1">
    <location>
        <begin position="6"/>
        <end position="22"/>
    </location>
</feature>
<reference evidence="3" key="1">
    <citation type="submission" date="2016-10" db="EMBL/GenBank/DDBJ databases">
        <authorList>
            <person name="Varghese N."/>
            <person name="Submissions S."/>
        </authorList>
    </citation>
    <scope>NUCLEOTIDE SEQUENCE [LARGE SCALE GENOMIC DNA]</scope>
    <source>
        <strain evidence="3">DSM 23664</strain>
    </source>
</reference>
<dbReference type="OrthoDB" id="2429101at2"/>
<dbReference type="EMBL" id="FOLT01000007">
    <property type="protein sequence ID" value="SFC44098.1"/>
    <property type="molecule type" value="Genomic_DNA"/>
</dbReference>
<dbReference type="RefSeq" id="WP_091530213.1">
    <property type="nucleotide sequence ID" value="NZ_FOLT01000007.1"/>
</dbReference>
<gene>
    <name evidence="2" type="ORF">SAMN04488102_1076</name>
</gene>
<sequence>MDLLLWVTISFIVIGFSVLFFMKKGMDIKLAHIQKKSEYEEKTKKEKAIVWWIRGVIVWGIISMLLIILNFYYNFG</sequence>
<evidence type="ECO:0000313" key="3">
    <source>
        <dbReference type="Proteomes" id="UP000199612"/>
    </source>
</evidence>
<dbReference type="Proteomes" id="UP000199612">
    <property type="component" value="Unassembled WGS sequence"/>
</dbReference>
<dbReference type="AlphaFoldDB" id="A0A1I1JBY3"/>
<keyword evidence="1" id="KW-1133">Transmembrane helix</keyword>
<evidence type="ECO:0000313" key="2">
    <source>
        <dbReference type="EMBL" id="SFC44098.1"/>
    </source>
</evidence>
<dbReference type="STRING" id="753702.SAMN04488102_1076"/>
<evidence type="ECO:0000256" key="1">
    <source>
        <dbReference type="SAM" id="Phobius"/>
    </source>
</evidence>
<keyword evidence="3" id="KW-1185">Reference proteome</keyword>
<protein>
    <submittedName>
        <fullName evidence="2">Uncharacterized protein</fullName>
    </submittedName>
</protein>
<accession>A0A1I1JBY3</accession>
<keyword evidence="1" id="KW-0812">Transmembrane</keyword>
<proteinExistence type="predicted"/>
<feature type="transmembrane region" description="Helical" evidence="1">
    <location>
        <begin position="51"/>
        <end position="73"/>
    </location>
</feature>
<name>A0A1I1JBY3_9LACT</name>